<name>A0A0Q0UFN4_9CORY</name>
<evidence type="ECO:0000313" key="2">
    <source>
        <dbReference type="EMBL" id="KQB86894.1"/>
    </source>
</evidence>
<evidence type="ECO:0000313" key="3">
    <source>
        <dbReference type="Proteomes" id="UP000050488"/>
    </source>
</evidence>
<dbReference type="STRING" id="1544413.Clow_01105"/>
<dbReference type="PATRIC" id="fig|1544413.3.peg.1110"/>
<keyword evidence="3" id="KW-1185">Reference proteome</keyword>
<dbReference type="EMBL" id="LKEV01000002">
    <property type="protein sequence ID" value="KQB86894.1"/>
    <property type="molecule type" value="Genomic_DNA"/>
</dbReference>
<dbReference type="AlphaFoldDB" id="A0A0Q0UFN4"/>
<reference evidence="2 3" key="1">
    <citation type="submission" date="2015-10" db="EMBL/GenBank/DDBJ databases">
        <title>Corynebacteirum lowii and Corynebacterium oculi species nova, derived from human clinical disease and and emended description of Corynebacterium mastiditis.</title>
        <authorList>
            <person name="Bernard K."/>
            <person name="Pacheco A.L."/>
            <person name="Mcdougall C."/>
            <person name="Burtx T."/>
            <person name="Weibe D."/>
            <person name="Tyler S."/>
            <person name="Olson A.B."/>
            <person name="Cnockaert M."/>
            <person name="Eguchi H."/>
            <person name="Kuwahara T."/>
            <person name="Nakayama-Imaohji H."/>
            <person name="Boudewijins M."/>
            <person name="Van Hoecke F."/>
            <person name="Bernier A.-M."/>
            <person name="Vandamme P."/>
        </authorList>
    </citation>
    <scope>NUCLEOTIDE SEQUENCE [LARGE SCALE GENOMIC DNA]</scope>
    <source>
        <strain evidence="2 3">NML 130206</strain>
    </source>
</reference>
<protein>
    <submittedName>
        <fullName evidence="2">Uncharacterized protein</fullName>
    </submittedName>
</protein>
<sequence>MLPGNVVIGGDLGVQGEMVDEPGSDNAEPGFKVIEQSRPQTAEQWDKHA</sequence>
<proteinExistence type="predicted"/>
<organism evidence="2 3">
    <name type="scientific">Corynebacterium lowii</name>
    <dbReference type="NCBI Taxonomy" id="1544413"/>
    <lineage>
        <taxon>Bacteria</taxon>
        <taxon>Bacillati</taxon>
        <taxon>Actinomycetota</taxon>
        <taxon>Actinomycetes</taxon>
        <taxon>Mycobacteriales</taxon>
        <taxon>Corynebacteriaceae</taxon>
        <taxon>Corynebacterium</taxon>
    </lineage>
</organism>
<comment type="caution">
    <text evidence="2">The sequence shown here is derived from an EMBL/GenBank/DDBJ whole genome shotgun (WGS) entry which is preliminary data.</text>
</comment>
<dbReference type="Proteomes" id="UP000050488">
    <property type="component" value="Unassembled WGS sequence"/>
</dbReference>
<gene>
    <name evidence="2" type="ORF">Clow_01105</name>
</gene>
<accession>A0A0Q0UFN4</accession>
<feature type="region of interest" description="Disordered" evidence="1">
    <location>
        <begin position="1"/>
        <end position="31"/>
    </location>
</feature>
<evidence type="ECO:0000256" key="1">
    <source>
        <dbReference type="SAM" id="MobiDB-lite"/>
    </source>
</evidence>